<sequence length="263" mass="27433">MKLENAVIAVTGGASGLGAAAAELCRAKGAKVAVLDMNKEKGEAFAQSLGDNVIFLECNILDEKSVADCMAAIKEKFGKLSGVVSCAGGQTMGTGLTVDKKGNPHPLAPFRKTVELNIIGTFLVASQSAALIAQNEPEDADGERGCIVNVASVAAEDGQNGQIAYGAGKGGIKAMTLPMARDLGKRGIRVNCILPGVFDTPMTAPLKQFRPEVYKNLAQSPIFPNTRLGAPEEFAQMAVAILENKYVNGESIRVDGGIRIGKL</sequence>
<dbReference type="Gene3D" id="3.40.50.720">
    <property type="entry name" value="NAD(P)-binding Rossmann-like Domain"/>
    <property type="match status" value="1"/>
</dbReference>
<comment type="caution">
    <text evidence="2">The sequence shown here is derived from an EMBL/GenBank/DDBJ whole genome shotgun (WGS) entry which is preliminary data.</text>
</comment>
<organism evidence="2 3">
    <name type="scientific">Durusdinium trenchii</name>
    <dbReference type="NCBI Taxonomy" id="1381693"/>
    <lineage>
        <taxon>Eukaryota</taxon>
        <taxon>Sar</taxon>
        <taxon>Alveolata</taxon>
        <taxon>Dinophyceae</taxon>
        <taxon>Suessiales</taxon>
        <taxon>Symbiodiniaceae</taxon>
        <taxon>Durusdinium</taxon>
    </lineage>
</organism>
<dbReference type="InterPro" id="IPR036291">
    <property type="entry name" value="NAD(P)-bd_dom_sf"/>
</dbReference>
<evidence type="ECO:0000313" key="3">
    <source>
        <dbReference type="Proteomes" id="UP001642464"/>
    </source>
</evidence>
<evidence type="ECO:0008006" key="4">
    <source>
        <dbReference type="Google" id="ProtNLM"/>
    </source>
</evidence>
<dbReference type="PANTHER" id="PTHR43658:SF8">
    <property type="entry name" value="17-BETA-HYDROXYSTEROID DEHYDROGENASE 14-RELATED"/>
    <property type="match status" value="1"/>
</dbReference>
<gene>
    <name evidence="2" type="ORF">SCF082_LOCUS33747</name>
</gene>
<protein>
    <recommendedName>
        <fullName evidence="4">3-hydroxyacyl-CoA dehydrogenase</fullName>
    </recommendedName>
</protein>
<dbReference type="PRINTS" id="PR00081">
    <property type="entry name" value="GDHRDH"/>
</dbReference>
<accession>A0ABP0NQX0</accession>
<dbReference type="Pfam" id="PF13561">
    <property type="entry name" value="adh_short_C2"/>
    <property type="match status" value="1"/>
</dbReference>
<dbReference type="EMBL" id="CAXAMM010030236">
    <property type="protein sequence ID" value="CAK9066190.1"/>
    <property type="molecule type" value="Genomic_DNA"/>
</dbReference>
<dbReference type="InterPro" id="IPR002347">
    <property type="entry name" value="SDR_fam"/>
</dbReference>
<proteinExistence type="predicted"/>
<dbReference type="PANTHER" id="PTHR43658">
    <property type="entry name" value="SHORT-CHAIN DEHYDROGENASE/REDUCTASE"/>
    <property type="match status" value="1"/>
</dbReference>
<name>A0ABP0NQX0_9DINO</name>
<keyword evidence="1" id="KW-0560">Oxidoreductase</keyword>
<dbReference type="PROSITE" id="PS00061">
    <property type="entry name" value="ADH_SHORT"/>
    <property type="match status" value="1"/>
</dbReference>
<evidence type="ECO:0000256" key="1">
    <source>
        <dbReference type="ARBA" id="ARBA00023002"/>
    </source>
</evidence>
<reference evidence="2 3" key="1">
    <citation type="submission" date="2024-02" db="EMBL/GenBank/DDBJ databases">
        <authorList>
            <person name="Chen Y."/>
            <person name="Shah S."/>
            <person name="Dougan E. K."/>
            <person name="Thang M."/>
            <person name="Chan C."/>
        </authorList>
    </citation>
    <scope>NUCLEOTIDE SEQUENCE [LARGE SCALE GENOMIC DNA]</scope>
</reference>
<dbReference type="InterPro" id="IPR020904">
    <property type="entry name" value="Sc_DH/Rdtase_CS"/>
</dbReference>
<evidence type="ECO:0000313" key="2">
    <source>
        <dbReference type="EMBL" id="CAK9066190.1"/>
    </source>
</evidence>
<dbReference type="Proteomes" id="UP001642464">
    <property type="component" value="Unassembled WGS sequence"/>
</dbReference>
<keyword evidence="3" id="KW-1185">Reference proteome</keyword>
<dbReference type="SUPFAM" id="SSF51735">
    <property type="entry name" value="NAD(P)-binding Rossmann-fold domains"/>
    <property type="match status" value="1"/>
</dbReference>